<gene>
    <name evidence="2" type="ORF">SOIL9_32830</name>
</gene>
<dbReference type="KEGG" id="gms:SOIL9_32830"/>
<evidence type="ECO:0000256" key="1">
    <source>
        <dbReference type="SAM" id="Phobius"/>
    </source>
</evidence>
<protein>
    <submittedName>
        <fullName evidence="2">Uncharacterized protein</fullName>
    </submittedName>
</protein>
<dbReference type="EMBL" id="LR593886">
    <property type="protein sequence ID" value="VTR94431.1"/>
    <property type="molecule type" value="Genomic_DNA"/>
</dbReference>
<keyword evidence="1" id="KW-1133">Transmembrane helix</keyword>
<accession>A0A6P2CZL9</accession>
<name>A0A6P2CZL9_9BACT</name>
<keyword evidence="1" id="KW-0472">Membrane</keyword>
<dbReference type="RefSeq" id="WP_162668966.1">
    <property type="nucleotide sequence ID" value="NZ_LR593886.1"/>
</dbReference>
<keyword evidence="1" id="KW-0812">Transmembrane</keyword>
<keyword evidence="3" id="KW-1185">Reference proteome</keyword>
<reference evidence="2 3" key="1">
    <citation type="submission" date="2019-05" db="EMBL/GenBank/DDBJ databases">
        <authorList>
            <consortium name="Science for Life Laboratories"/>
        </authorList>
    </citation>
    <scope>NUCLEOTIDE SEQUENCE [LARGE SCALE GENOMIC DNA]</scope>
    <source>
        <strain evidence="2">Soil9</strain>
    </source>
</reference>
<evidence type="ECO:0000313" key="2">
    <source>
        <dbReference type="EMBL" id="VTR94431.1"/>
    </source>
</evidence>
<feature type="transmembrane region" description="Helical" evidence="1">
    <location>
        <begin position="85"/>
        <end position="109"/>
    </location>
</feature>
<organism evidence="2 3">
    <name type="scientific">Gemmata massiliana</name>
    <dbReference type="NCBI Taxonomy" id="1210884"/>
    <lineage>
        <taxon>Bacteria</taxon>
        <taxon>Pseudomonadati</taxon>
        <taxon>Planctomycetota</taxon>
        <taxon>Planctomycetia</taxon>
        <taxon>Gemmatales</taxon>
        <taxon>Gemmataceae</taxon>
        <taxon>Gemmata</taxon>
    </lineage>
</organism>
<feature type="transmembrane region" description="Helical" evidence="1">
    <location>
        <begin position="43"/>
        <end position="73"/>
    </location>
</feature>
<sequence>MMPPKLTGHLLQLLGHALVFFGLGFALLAMVLATNYYNVPFWVFVLASIAIGAPTMVAGGRINSVGLGLVLGMPPEEATKEYRRGTILLGTYLSILLLQGAWVAAPLTLSTAGLTPPSHPLVLTWIVAWMFIFCVGRYWITRPLMRAAERRFGR</sequence>
<evidence type="ECO:0000313" key="3">
    <source>
        <dbReference type="Proteomes" id="UP000464178"/>
    </source>
</evidence>
<proteinExistence type="predicted"/>
<dbReference type="AlphaFoldDB" id="A0A6P2CZL9"/>
<dbReference type="Proteomes" id="UP000464178">
    <property type="component" value="Chromosome"/>
</dbReference>
<feature type="transmembrane region" description="Helical" evidence="1">
    <location>
        <begin position="121"/>
        <end position="140"/>
    </location>
</feature>